<gene>
    <name evidence="1" type="ORF">OIU74_021469</name>
</gene>
<protein>
    <submittedName>
        <fullName evidence="1">Uncharacterized protein</fullName>
    </submittedName>
</protein>
<organism evidence="1 2">
    <name type="scientific">Salix koriyanagi</name>
    <dbReference type="NCBI Taxonomy" id="2511006"/>
    <lineage>
        <taxon>Eukaryota</taxon>
        <taxon>Viridiplantae</taxon>
        <taxon>Streptophyta</taxon>
        <taxon>Embryophyta</taxon>
        <taxon>Tracheophyta</taxon>
        <taxon>Spermatophyta</taxon>
        <taxon>Magnoliopsida</taxon>
        <taxon>eudicotyledons</taxon>
        <taxon>Gunneridae</taxon>
        <taxon>Pentapetalae</taxon>
        <taxon>rosids</taxon>
        <taxon>fabids</taxon>
        <taxon>Malpighiales</taxon>
        <taxon>Salicaceae</taxon>
        <taxon>Saliceae</taxon>
        <taxon>Salix</taxon>
    </lineage>
</organism>
<dbReference type="Proteomes" id="UP001151752">
    <property type="component" value="Chromosome 8"/>
</dbReference>
<reference evidence="1" key="2">
    <citation type="journal article" date="2023" name="Int. J. Mol. Sci.">
        <title>De Novo Assembly and Annotation of 11 Diverse Shrub Willow (Salix) Genomes Reveals Novel Gene Organization in Sex-Linked Regions.</title>
        <authorList>
            <person name="Hyden B."/>
            <person name="Feng K."/>
            <person name="Yates T.B."/>
            <person name="Jawdy S."/>
            <person name="Cereghino C."/>
            <person name="Smart L.B."/>
            <person name="Muchero W."/>
        </authorList>
    </citation>
    <scope>NUCLEOTIDE SEQUENCE</scope>
    <source>
        <tissue evidence="1">Shoot tip</tissue>
    </source>
</reference>
<dbReference type="EMBL" id="JAPFFM010000003">
    <property type="protein sequence ID" value="KAJ6767608.1"/>
    <property type="molecule type" value="Genomic_DNA"/>
</dbReference>
<evidence type="ECO:0000313" key="2">
    <source>
        <dbReference type="Proteomes" id="UP001151752"/>
    </source>
</evidence>
<name>A0A9Q1ADV9_9ROSI</name>
<sequence length="121" mass="13205">MEAHVVNLRAVLCRQLHALSVKAAVDANVFVGTAFLDIYAKSELIEKASCILKVVSFVQIIKSLGGGLRVALLEGRKWGLMQSVYDINSDMYAKCGAIKEAYAVSCDIERIGCCLVECDDF</sequence>
<reference evidence="1" key="1">
    <citation type="submission" date="2022-11" db="EMBL/GenBank/DDBJ databases">
        <authorList>
            <person name="Hyden B.L."/>
            <person name="Feng K."/>
            <person name="Yates T."/>
            <person name="Jawdy S."/>
            <person name="Smart L.B."/>
            <person name="Muchero W."/>
        </authorList>
    </citation>
    <scope>NUCLEOTIDE SEQUENCE</scope>
    <source>
        <tissue evidence="1">Shoot tip</tissue>
    </source>
</reference>
<keyword evidence="2" id="KW-1185">Reference proteome</keyword>
<comment type="caution">
    <text evidence="1">The sequence shown here is derived from an EMBL/GenBank/DDBJ whole genome shotgun (WGS) entry which is preliminary data.</text>
</comment>
<accession>A0A9Q1ADV9</accession>
<proteinExistence type="predicted"/>
<dbReference type="AlphaFoldDB" id="A0A9Q1ADV9"/>
<evidence type="ECO:0000313" key="1">
    <source>
        <dbReference type="EMBL" id="KAJ6767608.1"/>
    </source>
</evidence>